<accession>A0A1E5HBK9</accession>
<dbReference type="GO" id="GO:0005886">
    <property type="term" value="C:plasma membrane"/>
    <property type="evidence" value="ECO:0007669"/>
    <property type="project" value="UniProtKB-SubCell"/>
</dbReference>
<feature type="transmembrane region" description="Helical" evidence="7">
    <location>
        <begin position="139"/>
        <end position="166"/>
    </location>
</feature>
<evidence type="ECO:0000256" key="3">
    <source>
        <dbReference type="ARBA" id="ARBA00022475"/>
    </source>
</evidence>
<feature type="transmembrane region" description="Helical" evidence="7">
    <location>
        <begin position="64"/>
        <end position="84"/>
    </location>
</feature>
<comment type="similarity">
    <text evidence="2">Belongs to the peptidase A24 family.</text>
</comment>
<feature type="transmembrane region" description="Helical" evidence="7">
    <location>
        <begin position="40"/>
        <end position="58"/>
    </location>
</feature>
<dbReference type="GO" id="GO:0006465">
    <property type="term" value="P:signal peptide processing"/>
    <property type="evidence" value="ECO:0007669"/>
    <property type="project" value="TreeGrafter"/>
</dbReference>
<organism evidence="10 11">
    <name type="scientific">Enterococcus ureilyticus</name>
    <dbReference type="NCBI Taxonomy" id="1131292"/>
    <lineage>
        <taxon>Bacteria</taxon>
        <taxon>Bacillati</taxon>
        <taxon>Bacillota</taxon>
        <taxon>Bacilli</taxon>
        <taxon>Lactobacillales</taxon>
        <taxon>Enterococcaceae</taxon>
        <taxon>Enterococcus</taxon>
    </lineage>
</organism>
<comment type="subcellular location">
    <subcellularLocation>
        <location evidence="1">Cell membrane</location>
        <topology evidence="1">Multi-pass membrane protein</topology>
    </subcellularLocation>
</comment>
<dbReference type="PANTHER" id="PTHR30487:SF0">
    <property type="entry name" value="PREPILIN LEADER PEPTIDASE_N-METHYLTRANSFERASE-RELATED"/>
    <property type="match status" value="1"/>
</dbReference>
<dbReference type="Proteomes" id="UP000094469">
    <property type="component" value="Unassembled WGS sequence"/>
</dbReference>
<name>A0A1E5HBK9_9ENTE</name>
<evidence type="ECO:0000256" key="1">
    <source>
        <dbReference type="ARBA" id="ARBA00004651"/>
    </source>
</evidence>
<dbReference type="EMBL" id="MIKC01000023">
    <property type="protein sequence ID" value="OEG22342.1"/>
    <property type="molecule type" value="Genomic_DNA"/>
</dbReference>
<comment type="caution">
    <text evidence="10">The sequence shown here is derived from an EMBL/GenBank/DDBJ whole genome shotgun (WGS) entry which is preliminary data.</text>
</comment>
<protein>
    <submittedName>
        <fullName evidence="10">Uncharacterized protein</fullName>
    </submittedName>
</protein>
<gene>
    <name evidence="10" type="ORF">BCR24_04090</name>
</gene>
<evidence type="ECO:0000313" key="11">
    <source>
        <dbReference type="Proteomes" id="UP000094469"/>
    </source>
</evidence>
<dbReference type="PANTHER" id="PTHR30487">
    <property type="entry name" value="TYPE 4 PREPILIN-LIKE PROTEINS LEADER PEPTIDE-PROCESSING ENZYME"/>
    <property type="match status" value="1"/>
</dbReference>
<dbReference type="InterPro" id="IPR000045">
    <property type="entry name" value="Prepilin_IV_endopep_pep"/>
</dbReference>
<evidence type="ECO:0000256" key="2">
    <source>
        <dbReference type="ARBA" id="ARBA00005801"/>
    </source>
</evidence>
<keyword evidence="5 7" id="KW-1133">Transmembrane helix</keyword>
<evidence type="ECO:0000313" key="10">
    <source>
        <dbReference type="EMBL" id="OEG22342.1"/>
    </source>
</evidence>
<evidence type="ECO:0000259" key="8">
    <source>
        <dbReference type="Pfam" id="PF01478"/>
    </source>
</evidence>
<dbReference type="InterPro" id="IPR050882">
    <property type="entry name" value="Prepilin_peptidase/N-MTase"/>
</dbReference>
<feature type="domain" description="Prepilin peptidase A24 N-terminal" evidence="9">
    <location>
        <begin position="2"/>
        <end position="58"/>
    </location>
</feature>
<feature type="domain" description="Prepilin type IV endopeptidase peptidase" evidence="8">
    <location>
        <begin position="66"/>
        <end position="165"/>
    </location>
</feature>
<feature type="transmembrane region" description="Helical" evidence="7">
    <location>
        <begin position="178"/>
        <end position="194"/>
    </location>
</feature>
<keyword evidence="6 7" id="KW-0472">Membrane</keyword>
<feature type="transmembrane region" description="Helical" evidence="7">
    <location>
        <begin position="96"/>
        <end position="119"/>
    </location>
</feature>
<dbReference type="STRING" id="1131292.BCR24_04090"/>
<evidence type="ECO:0000256" key="6">
    <source>
        <dbReference type="ARBA" id="ARBA00023136"/>
    </source>
</evidence>
<keyword evidence="11" id="KW-1185">Reference proteome</keyword>
<evidence type="ECO:0000256" key="5">
    <source>
        <dbReference type="ARBA" id="ARBA00022989"/>
    </source>
</evidence>
<dbReference type="GO" id="GO:0004190">
    <property type="term" value="F:aspartic-type endopeptidase activity"/>
    <property type="evidence" value="ECO:0007669"/>
    <property type="project" value="InterPro"/>
</dbReference>
<dbReference type="AlphaFoldDB" id="A0A1E5HBK9"/>
<dbReference type="Pfam" id="PF01478">
    <property type="entry name" value="Peptidase_A24"/>
    <property type="match status" value="1"/>
</dbReference>
<keyword evidence="3" id="KW-1003">Cell membrane</keyword>
<sequence>MLAPASHCSYCQTRLKPLELIPLISIVFLRFRCRYCKHKLSVVYFLSELLCGLIMLLFPHSFYVRLFLLMAIILSLTDIFYLVVEPKIFFPLSLILCLWHFYLALPFYPLVSCGIFWGLHSLNYFFPDSVGGGDIILLTVWGALIGGEALILLLFIASSSGLFFLLFYKFHLKKELDSLPFVPFLSLGLLFIFLCN</sequence>
<dbReference type="InterPro" id="IPR010627">
    <property type="entry name" value="Prepilin_pept_A24_N"/>
</dbReference>
<reference evidence="11" key="1">
    <citation type="submission" date="2016-09" db="EMBL/GenBank/DDBJ databases">
        <authorList>
            <person name="Gulvik C.A."/>
        </authorList>
    </citation>
    <scope>NUCLEOTIDE SEQUENCE [LARGE SCALE GENOMIC DNA]</scope>
    <source>
        <strain evidence="11">LMG 26676</strain>
    </source>
</reference>
<dbReference type="Pfam" id="PF06750">
    <property type="entry name" value="A24_N_bact"/>
    <property type="match status" value="1"/>
</dbReference>
<keyword evidence="4 7" id="KW-0812">Transmembrane</keyword>
<evidence type="ECO:0000256" key="4">
    <source>
        <dbReference type="ARBA" id="ARBA00022692"/>
    </source>
</evidence>
<evidence type="ECO:0000259" key="9">
    <source>
        <dbReference type="Pfam" id="PF06750"/>
    </source>
</evidence>
<evidence type="ECO:0000256" key="7">
    <source>
        <dbReference type="SAM" id="Phobius"/>
    </source>
</evidence>
<proteinExistence type="inferred from homology"/>